<comment type="caution">
    <text evidence="2">The sequence shown here is derived from an EMBL/GenBank/DDBJ whole genome shotgun (WGS) entry which is preliminary data.</text>
</comment>
<dbReference type="EMBL" id="ABLC01000476">
    <property type="protein sequence ID" value="EDS99693.1"/>
    <property type="molecule type" value="Genomic_DNA"/>
</dbReference>
<accession>B1FRX8</accession>
<proteinExistence type="predicted"/>
<sequence>MAVAARQHPHVRVVQLAQHVEAREIEQHLTQFDPAVVLPDLLRRIETVPENARLDLEHLPHLRDRRRFAVERRAHRHRIQEQPDRALRLPGLGPHVRHHRRQHVAPPAQRLQRAQVGGEQHALERHVRVARERTQRGLQFGGDLDFQIIHTFVRCVARQRRAAQRQRLRAVELAAPEIALGRIGERGLFEFDEIPVTGLHRLVRRPVVMQVLQARRVEPDEFGGQRGLAPAVEHRVMEAPYQLEALRRQLEHEAAKQRRGGDVERGEPLAVHERGDPGGLRGRVERGQVRDRQRNARRVEHEL</sequence>
<name>B1FRX8_9BURK</name>
<evidence type="ECO:0000313" key="3">
    <source>
        <dbReference type="Proteomes" id="UP000005463"/>
    </source>
</evidence>
<organism evidence="2 3">
    <name type="scientific">Burkholderia ambifaria IOP40-10</name>
    <dbReference type="NCBI Taxonomy" id="396596"/>
    <lineage>
        <taxon>Bacteria</taxon>
        <taxon>Pseudomonadati</taxon>
        <taxon>Pseudomonadota</taxon>
        <taxon>Betaproteobacteria</taxon>
        <taxon>Burkholderiales</taxon>
        <taxon>Burkholderiaceae</taxon>
        <taxon>Burkholderia</taxon>
        <taxon>Burkholderia cepacia complex</taxon>
    </lineage>
</organism>
<protein>
    <submittedName>
        <fullName evidence="2">Uncharacterized protein</fullName>
    </submittedName>
</protein>
<feature type="region of interest" description="Disordered" evidence="1">
    <location>
        <begin position="252"/>
        <end position="303"/>
    </location>
</feature>
<evidence type="ECO:0000256" key="1">
    <source>
        <dbReference type="SAM" id="MobiDB-lite"/>
    </source>
</evidence>
<reference evidence="2 3" key="1">
    <citation type="submission" date="2008-03" db="EMBL/GenBank/DDBJ databases">
        <title>Sequencing of the draft genome and assembly of Burkholderia ambifaria IOP40-10.</title>
        <authorList>
            <consortium name="US DOE Joint Genome Institute (JGI-PGF)"/>
            <person name="Copeland A."/>
            <person name="Lucas S."/>
            <person name="Lapidus A."/>
            <person name="Glavina del Rio T."/>
            <person name="Dalin E."/>
            <person name="Tice H."/>
            <person name="Bruce D."/>
            <person name="Goodwin L."/>
            <person name="Pitluck S."/>
            <person name="Larimer F."/>
            <person name="Land M.L."/>
            <person name="Hauser L."/>
            <person name="Tiedje J."/>
            <person name="Richardson P."/>
        </authorList>
    </citation>
    <scope>NUCLEOTIDE SEQUENCE [LARGE SCALE GENOMIC DNA]</scope>
    <source>
        <strain evidence="2 3">IOP40-10</strain>
    </source>
</reference>
<evidence type="ECO:0000313" key="2">
    <source>
        <dbReference type="EMBL" id="EDS99693.1"/>
    </source>
</evidence>
<dbReference type="Proteomes" id="UP000005463">
    <property type="component" value="Unassembled WGS sequence"/>
</dbReference>
<dbReference type="AlphaFoldDB" id="B1FRX8"/>
<gene>
    <name evidence="2" type="ORF">BamIOP4010DRAFT_6791</name>
</gene>